<dbReference type="RefSeq" id="WP_184567535.1">
    <property type="nucleotide sequence ID" value="NZ_JACIEI010000016.1"/>
</dbReference>
<evidence type="ECO:0008006" key="3">
    <source>
        <dbReference type="Google" id="ProtNLM"/>
    </source>
</evidence>
<keyword evidence="2" id="KW-1185">Reference proteome</keyword>
<dbReference type="Pfam" id="PF25948">
    <property type="entry name" value="DUF7986"/>
    <property type="match status" value="1"/>
</dbReference>
<organism evidence="1 2">
    <name type="scientific">Sulfitobacter undariae</name>
    <dbReference type="NCBI Taxonomy" id="1563671"/>
    <lineage>
        <taxon>Bacteria</taxon>
        <taxon>Pseudomonadati</taxon>
        <taxon>Pseudomonadota</taxon>
        <taxon>Alphaproteobacteria</taxon>
        <taxon>Rhodobacterales</taxon>
        <taxon>Roseobacteraceae</taxon>
        <taxon>Sulfitobacter</taxon>
    </lineage>
</organism>
<comment type="caution">
    <text evidence="1">The sequence shown here is derived from an EMBL/GenBank/DDBJ whole genome shotgun (WGS) entry which is preliminary data.</text>
</comment>
<dbReference type="Proteomes" id="UP000530268">
    <property type="component" value="Unassembled WGS sequence"/>
</dbReference>
<sequence>MRNDISNLLTFIGKDSIWRERLHDVVAEHLMPALTEFEINDDDMSDILGEPWPGVLWGCGFEDFLGRHYGKDNIVDLYLKRRGWNETSPNRDYFTALRDTPVSLYEITNVKPGASMVLKDLLGGREAITVVEKSATQSLNKWDKIVVRVIADGDQHIISGALLAFSPDAVEILFDGLRHTLGLDESAVIALSKEQLHKCAPIFTSAWLFDTLPRAMYPQQQTFLNSDGDEVMFHDLRFQLAPRVLQKDIRERLKDIKNLIPDGARYWNWVAPIRKRTTNEAEGLMLDTQIDGKTILGTLELKGKALLIGVNSSNRAAKIEALVTKATGDLLKTPLTTIRTVEQMMEEEHPDDYEEDDLPPEIAQQIAHEYMDNHYRETLDTPVPALGNKTPRKAVKSAAGRAQVVEWLKQIENRSAKRDDSTIGEYDFGWMWQELGLQRDP</sequence>
<name>A0A7W6EC80_9RHOB</name>
<proteinExistence type="predicted"/>
<dbReference type="InterPro" id="IPR058292">
    <property type="entry name" value="DUF7986"/>
</dbReference>
<accession>A0A7W6EC80</accession>
<evidence type="ECO:0000313" key="1">
    <source>
        <dbReference type="EMBL" id="MBB3995533.1"/>
    </source>
</evidence>
<gene>
    <name evidence="1" type="ORF">GGR95_003190</name>
</gene>
<protein>
    <recommendedName>
        <fullName evidence="3">Antitoxin Xre/MbcA/ParS-like toxin-binding domain-containing protein</fullName>
    </recommendedName>
</protein>
<evidence type="ECO:0000313" key="2">
    <source>
        <dbReference type="Proteomes" id="UP000530268"/>
    </source>
</evidence>
<reference evidence="1 2" key="1">
    <citation type="submission" date="2020-08" db="EMBL/GenBank/DDBJ databases">
        <title>Genomic Encyclopedia of Type Strains, Phase IV (KMG-IV): sequencing the most valuable type-strain genomes for metagenomic binning, comparative biology and taxonomic classification.</title>
        <authorList>
            <person name="Goeker M."/>
        </authorList>
    </citation>
    <scope>NUCLEOTIDE SEQUENCE [LARGE SCALE GENOMIC DNA]</scope>
    <source>
        <strain evidence="1 2">DSM 102234</strain>
    </source>
</reference>
<dbReference type="EMBL" id="JACIEI010000016">
    <property type="protein sequence ID" value="MBB3995533.1"/>
    <property type="molecule type" value="Genomic_DNA"/>
</dbReference>
<dbReference type="AlphaFoldDB" id="A0A7W6EC80"/>